<accession>A0AAD8R5I0</accession>
<evidence type="ECO:0000259" key="1">
    <source>
        <dbReference type="SMART" id="SM00848"/>
    </source>
</evidence>
<evidence type="ECO:0000313" key="2">
    <source>
        <dbReference type="EMBL" id="KAK1615278.1"/>
    </source>
</evidence>
<dbReference type="Pfam" id="PF08246">
    <property type="entry name" value="Inhibitor_I29"/>
    <property type="match status" value="1"/>
</dbReference>
<dbReference type="SMART" id="SM00848">
    <property type="entry name" value="Inhibitor_I29"/>
    <property type="match status" value="1"/>
</dbReference>
<keyword evidence="3" id="KW-1185">Reference proteome</keyword>
<dbReference type="InterPro" id="IPR013201">
    <property type="entry name" value="Prot_inhib_I29"/>
</dbReference>
<comment type="caution">
    <text evidence="2">The sequence shown here is derived from an EMBL/GenBank/DDBJ whole genome shotgun (WGS) entry which is preliminary data.</text>
</comment>
<proteinExistence type="predicted"/>
<dbReference type="EMBL" id="JAUUTY010000006">
    <property type="protein sequence ID" value="KAK1615278.1"/>
    <property type="molecule type" value="Genomic_DNA"/>
</dbReference>
<dbReference type="Proteomes" id="UP001231189">
    <property type="component" value="Unassembled WGS sequence"/>
</dbReference>
<feature type="domain" description="Cathepsin propeptide inhibitor" evidence="1">
    <location>
        <begin position="143"/>
        <end position="196"/>
    </location>
</feature>
<reference evidence="2" key="1">
    <citation type="submission" date="2023-07" db="EMBL/GenBank/DDBJ databases">
        <title>A chromosome-level genome assembly of Lolium multiflorum.</title>
        <authorList>
            <person name="Chen Y."/>
            <person name="Copetti D."/>
            <person name="Kolliker R."/>
            <person name="Studer B."/>
        </authorList>
    </citation>
    <scope>NUCLEOTIDE SEQUENCE</scope>
    <source>
        <strain evidence="2">02402/16</strain>
        <tissue evidence="2">Leaf</tissue>
    </source>
</reference>
<dbReference type="AlphaFoldDB" id="A0AAD8R5I0"/>
<organism evidence="2 3">
    <name type="scientific">Lolium multiflorum</name>
    <name type="common">Italian ryegrass</name>
    <name type="synonym">Lolium perenne subsp. multiflorum</name>
    <dbReference type="NCBI Taxonomy" id="4521"/>
    <lineage>
        <taxon>Eukaryota</taxon>
        <taxon>Viridiplantae</taxon>
        <taxon>Streptophyta</taxon>
        <taxon>Embryophyta</taxon>
        <taxon>Tracheophyta</taxon>
        <taxon>Spermatophyta</taxon>
        <taxon>Magnoliopsida</taxon>
        <taxon>Liliopsida</taxon>
        <taxon>Poales</taxon>
        <taxon>Poaceae</taxon>
        <taxon>BOP clade</taxon>
        <taxon>Pooideae</taxon>
        <taxon>Poodae</taxon>
        <taxon>Poeae</taxon>
        <taxon>Poeae Chloroplast Group 2 (Poeae type)</taxon>
        <taxon>Loliodinae</taxon>
        <taxon>Loliinae</taxon>
        <taxon>Lolium</taxon>
    </lineage>
</organism>
<sequence length="216" mass="24026">MENYSLLMGAAALMKMAVEMAAVSMEKPSGALPRRRRAGAGDLGFAMAAALEGFAYRGLFISCFSSSFFCRDLGCQNVREHYGPAGTLGIGVPKSEEDDNDARPIGYERHLYVNDNARPIGYKRRLYVDDNALKSDEAMWAFYEHWCKHHGISRERHEMERRFKKFSERARAVHSAGGASGPMSLNIFADMTKEEAALLIGKPRGKGISPVHWSES</sequence>
<dbReference type="Gene3D" id="1.10.287.2250">
    <property type="match status" value="1"/>
</dbReference>
<gene>
    <name evidence="2" type="ORF">QYE76_020795</name>
</gene>
<evidence type="ECO:0000313" key="3">
    <source>
        <dbReference type="Proteomes" id="UP001231189"/>
    </source>
</evidence>
<name>A0AAD8R5I0_LOLMU</name>
<protein>
    <recommendedName>
        <fullName evidence="1">Cathepsin propeptide inhibitor domain-containing protein</fullName>
    </recommendedName>
</protein>